<dbReference type="OrthoDB" id="5903604at2"/>
<keyword evidence="2" id="KW-1185">Reference proteome</keyword>
<evidence type="ECO:0000313" key="2">
    <source>
        <dbReference type="Proteomes" id="UP000321245"/>
    </source>
</evidence>
<accession>A0A511NIU2</accession>
<dbReference type="Proteomes" id="UP000321245">
    <property type="component" value="Unassembled WGS sequence"/>
</dbReference>
<evidence type="ECO:0000313" key="1">
    <source>
        <dbReference type="EMBL" id="GEM52597.1"/>
    </source>
</evidence>
<dbReference type="AlphaFoldDB" id="A0A511NIU2"/>
<dbReference type="GeneID" id="84651372"/>
<dbReference type="STRING" id="1218108.GCA_000382425_03338"/>
<sequence length="394" mass="47085">MKKILVTGNGFDLHHELPTSYNNFIDILGVVDESNEFDFEKIFNTVYKDIQSVNQFDLNIEKIRKLKELLNDNIWYKHFKEIKSDLTWIDFENEILSVIDIIQSFIKGFNSEIFPKKYFSGYLDNNLLFQHYLGENELIKTALLKLRILNVGSYHTGVRYWIDDTYLIRKNSLSYLDIEKIVKLLVSELEKFKLIFNMYFDCFVTPFYEINKYKINEDIVRNINEHYTFNYTQTFDKVYEKDFTRHIHGKIGEYHSIVLGIDSLNDDIEDKKYFIPFTKLYQKLNYSTDYKFIGTNNKNNDFYVFIWGHSLDSSDSIYLKEIFTLLDDDSYERKVIIIIRNQSSKGKLLVNLIDILSPEKVDTYMKNDKLIFSEYDSIELSIYLNYIPRAKFFI</sequence>
<dbReference type="EMBL" id="BJXC01000017">
    <property type="protein sequence ID" value="GEM52597.1"/>
    <property type="molecule type" value="Genomic_DNA"/>
</dbReference>
<name>A0A511NIU2_9FLAO</name>
<organism evidence="1 2">
    <name type="scientific">Empedobacter brevis NBRC 14943 = ATCC 43319</name>
    <dbReference type="NCBI Taxonomy" id="1218108"/>
    <lineage>
        <taxon>Bacteria</taxon>
        <taxon>Pseudomonadati</taxon>
        <taxon>Bacteroidota</taxon>
        <taxon>Flavobacteriia</taxon>
        <taxon>Flavobacteriales</taxon>
        <taxon>Weeksellaceae</taxon>
        <taxon>Empedobacter</taxon>
    </lineage>
</organism>
<comment type="caution">
    <text evidence="1">The sequence shown here is derived from an EMBL/GenBank/DDBJ whole genome shotgun (WGS) entry which is preliminary data.</text>
</comment>
<dbReference type="Pfam" id="PF14253">
    <property type="entry name" value="AbiH"/>
    <property type="match status" value="1"/>
</dbReference>
<proteinExistence type="predicted"/>
<dbReference type="InterPro" id="IPR025935">
    <property type="entry name" value="AbiH"/>
</dbReference>
<gene>
    <name evidence="1" type="ORF">EB1_23870</name>
</gene>
<protein>
    <recommendedName>
        <fullName evidence="3">Bacteriophage abortive infection AbiH</fullName>
    </recommendedName>
</protein>
<reference evidence="1 2" key="1">
    <citation type="submission" date="2019-07" db="EMBL/GenBank/DDBJ databases">
        <title>Whole genome shotgun sequence of Empedobacter brevis NBRC 14943.</title>
        <authorList>
            <person name="Hosoyama A."/>
            <person name="Uohara A."/>
            <person name="Ohji S."/>
            <person name="Ichikawa N."/>
        </authorList>
    </citation>
    <scope>NUCLEOTIDE SEQUENCE [LARGE SCALE GENOMIC DNA]</scope>
    <source>
        <strain evidence="1 2">NBRC 14943</strain>
    </source>
</reference>
<evidence type="ECO:0008006" key="3">
    <source>
        <dbReference type="Google" id="ProtNLM"/>
    </source>
</evidence>
<dbReference type="RefSeq" id="WP_019976808.1">
    <property type="nucleotide sequence ID" value="NZ_BJXC01000017.1"/>
</dbReference>